<feature type="region of interest" description="Disordered" evidence="1">
    <location>
        <begin position="182"/>
        <end position="202"/>
    </location>
</feature>
<protein>
    <submittedName>
        <fullName evidence="3">Gag protein</fullName>
    </submittedName>
</protein>
<evidence type="ECO:0000256" key="1">
    <source>
        <dbReference type="SAM" id="MobiDB-lite"/>
    </source>
</evidence>
<accession>A0A915I910</accession>
<dbReference type="AlphaFoldDB" id="A0A915I910"/>
<evidence type="ECO:0000313" key="3">
    <source>
        <dbReference type="WBParaSite" id="nRc.2.0.1.t10659-RA"/>
    </source>
</evidence>
<proteinExistence type="predicted"/>
<evidence type="ECO:0000313" key="2">
    <source>
        <dbReference type="Proteomes" id="UP000887565"/>
    </source>
</evidence>
<name>A0A915I910_ROMCU</name>
<dbReference type="WBParaSite" id="nRc.2.0.1.t10659-RA">
    <property type="protein sequence ID" value="nRc.2.0.1.t10659-RA"/>
    <property type="gene ID" value="nRc.2.0.1.g10659"/>
</dbReference>
<organism evidence="2 3">
    <name type="scientific">Romanomermis culicivorax</name>
    <name type="common">Nematode worm</name>
    <dbReference type="NCBI Taxonomy" id="13658"/>
    <lineage>
        <taxon>Eukaryota</taxon>
        <taxon>Metazoa</taxon>
        <taxon>Ecdysozoa</taxon>
        <taxon>Nematoda</taxon>
        <taxon>Enoplea</taxon>
        <taxon>Dorylaimia</taxon>
        <taxon>Mermithida</taxon>
        <taxon>Mermithoidea</taxon>
        <taxon>Mermithidae</taxon>
        <taxon>Romanomermis</taxon>
    </lineage>
</organism>
<sequence length="654" mass="72747">QLAPRIKILQANPNFNEPRLECLYTSAVVENIVPAAICASAPAVSQIPLPSTAAQANNDATIARMDSSDSFLNIDPPQAPAATQASVTNHPSSLEIAKANEVHNFQIEARQALEQLSTTAAWITNNVPTVQTIDQIIGAVSDKFQAQQLCVQGEIQEQVQSTNTHFAALAEQMQHLISTTTTAATARNPPTPRPLPVTSQFHSEETRDIYIPNKTLPETELALAFGRPPVHVQRKAPSTDTLYNNKFSRNACGEDEIPCSAPQRHPLPAVNPFGFSDYRPNDYYDHPQPRYDLPRMSHQKEDSQIKTIVHNMHRLAIDGAMTNKRLLGFFIRLENEFGYDASNHLKMSTLHRLTRDMPSDMIQDMTPYEDAKNFLMFQLALDCNQMTLKRKLASITPEAVEEPPTFLSKQAKNFTNVQQLANAVAKALSILKATKAEIGTAERPILVNQVDQETPQSRLLQPFNPCFDHRCSTDQSQDRYRDCTFSTDRCPHTTAPPATKFIFFQPPSLEQPPQLQPCTEMLLEQLINNRTAITRNANHGNASKNIHPVHASKALATNLNPEILTPTALTNLQVMTARVPCHRQVSGVTLTSHASTTLKILFGLSGIMLNETIAKISTIQLMLLNLRQLISELTLTIFLANARDHAMEHRPREV</sequence>
<dbReference type="Proteomes" id="UP000887565">
    <property type="component" value="Unplaced"/>
</dbReference>
<reference evidence="3" key="1">
    <citation type="submission" date="2022-11" db="UniProtKB">
        <authorList>
            <consortium name="WormBaseParasite"/>
        </authorList>
    </citation>
    <scope>IDENTIFICATION</scope>
</reference>
<keyword evidence="2" id="KW-1185">Reference proteome</keyword>